<feature type="transmembrane region" description="Helical" evidence="8">
    <location>
        <begin position="75"/>
        <end position="91"/>
    </location>
</feature>
<keyword evidence="7 8" id="KW-0472">Membrane</keyword>
<dbReference type="Proteomes" id="UP000267821">
    <property type="component" value="Unassembled WGS sequence"/>
</dbReference>
<keyword evidence="4 8" id="KW-0812">Transmembrane</keyword>
<dbReference type="GO" id="GO:0005886">
    <property type="term" value="C:plasma membrane"/>
    <property type="evidence" value="ECO:0007669"/>
    <property type="project" value="UniProtKB-SubCell"/>
</dbReference>
<evidence type="ECO:0000256" key="7">
    <source>
        <dbReference type="ARBA" id="ARBA00023136"/>
    </source>
</evidence>
<evidence type="ECO:0000256" key="8">
    <source>
        <dbReference type="SAM" id="Phobius"/>
    </source>
</evidence>
<dbReference type="InterPro" id="IPR044669">
    <property type="entry name" value="YneE/VCCN1/2-like"/>
</dbReference>
<dbReference type="PANTHER" id="PTHR33281:SF19">
    <property type="entry name" value="VOLTAGE-DEPENDENT ANION CHANNEL-FORMING PROTEIN YNEE"/>
    <property type="match status" value="1"/>
</dbReference>
<dbReference type="OrthoDB" id="1368at2759"/>
<keyword evidence="3" id="KW-1003">Cell membrane</keyword>
<evidence type="ECO:0000256" key="1">
    <source>
        <dbReference type="ARBA" id="ARBA00004651"/>
    </source>
</evidence>
<keyword evidence="10" id="KW-1185">Reference proteome</keyword>
<dbReference type="AlphaFoldDB" id="A0A3N4LJK4"/>
<evidence type="ECO:0000256" key="2">
    <source>
        <dbReference type="ARBA" id="ARBA00022448"/>
    </source>
</evidence>
<sequence>MEKVEKIQQRVRTGVDFDDYFSGPCDPTRHSRLPWFLRLHGSILPKLVIPLLFIGGWATAVTAISRYVLDLSVDSVLLIVLGFVVGLALSFRSSTAYERYAEGRKLWAQMVLHSRNLARIIWIHSEEREGQEGKEDALKKLSAINLIIAFAQSVKHKIRHEPEYDYADLKPLINHLSTYSKQAHEGDIPATLYNDTINKGLNTWGEYLGMPIFTSNPRKMLKQYAKAGIHHGNLPLEIMNYLSAYLDSLMNDGHITVPALQSQMLNSIASMLESYGGCEKVLHTPLPIAYNIAISQITWLYTMLLPFQLYPKLGWITIPGTIVAAYIILGIAAIGREIENPFGLDVNDLDMDGYVSQLANDLIIMTSSLPPKMEEVLESSKNLPLWPYSLAGYPAWKERDISEIMQSARGRVDHQHISITREKQNRERVETFGSNIECGLQALEYTRRQNGKC</sequence>
<accession>A0A3N4LJK4</accession>
<gene>
    <name evidence="9" type="ORF">L211DRAFT_790135</name>
</gene>
<dbReference type="EMBL" id="ML121558">
    <property type="protein sequence ID" value="RPB21649.1"/>
    <property type="molecule type" value="Genomic_DNA"/>
</dbReference>
<feature type="transmembrane region" description="Helical" evidence="8">
    <location>
        <begin position="313"/>
        <end position="334"/>
    </location>
</feature>
<keyword evidence="5 8" id="KW-1133">Transmembrane helix</keyword>
<protein>
    <submittedName>
        <fullName evidence="9">UPF0187-domain-containing protein</fullName>
    </submittedName>
</protein>
<organism evidence="9 10">
    <name type="scientific">Terfezia boudieri ATCC MYA-4762</name>
    <dbReference type="NCBI Taxonomy" id="1051890"/>
    <lineage>
        <taxon>Eukaryota</taxon>
        <taxon>Fungi</taxon>
        <taxon>Dikarya</taxon>
        <taxon>Ascomycota</taxon>
        <taxon>Pezizomycotina</taxon>
        <taxon>Pezizomycetes</taxon>
        <taxon>Pezizales</taxon>
        <taxon>Pezizaceae</taxon>
        <taxon>Terfezia</taxon>
    </lineage>
</organism>
<evidence type="ECO:0000256" key="5">
    <source>
        <dbReference type="ARBA" id="ARBA00022989"/>
    </source>
</evidence>
<name>A0A3N4LJK4_9PEZI</name>
<evidence type="ECO:0000313" key="10">
    <source>
        <dbReference type="Proteomes" id="UP000267821"/>
    </source>
</evidence>
<feature type="transmembrane region" description="Helical" evidence="8">
    <location>
        <begin position="47"/>
        <end position="69"/>
    </location>
</feature>
<reference evidence="9 10" key="1">
    <citation type="journal article" date="2018" name="Nat. Ecol. Evol.">
        <title>Pezizomycetes genomes reveal the molecular basis of ectomycorrhizal truffle lifestyle.</title>
        <authorList>
            <person name="Murat C."/>
            <person name="Payen T."/>
            <person name="Noel B."/>
            <person name="Kuo A."/>
            <person name="Morin E."/>
            <person name="Chen J."/>
            <person name="Kohler A."/>
            <person name="Krizsan K."/>
            <person name="Balestrini R."/>
            <person name="Da Silva C."/>
            <person name="Montanini B."/>
            <person name="Hainaut M."/>
            <person name="Levati E."/>
            <person name="Barry K.W."/>
            <person name="Belfiori B."/>
            <person name="Cichocki N."/>
            <person name="Clum A."/>
            <person name="Dockter R.B."/>
            <person name="Fauchery L."/>
            <person name="Guy J."/>
            <person name="Iotti M."/>
            <person name="Le Tacon F."/>
            <person name="Lindquist E.A."/>
            <person name="Lipzen A."/>
            <person name="Malagnac F."/>
            <person name="Mello A."/>
            <person name="Molinier V."/>
            <person name="Miyauchi S."/>
            <person name="Poulain J."/>
            <person name="Riccioni C."/>
            <person name="Rubini A."/>
            <person name="Sitrit Y."/>
            <person name="Splivallo R."/>
            <person name="Traeger S."/>
            <person name="Wang M."/>
            <person name="Zifcakova L."/>
            <person name="Wipf D."/>
            <person name="Zambonelli A."/>
            <person name="Paolocci F."/>
            <person name="Nowrousian M."/>
            <person name="Ottonello S."/>
            <person name="Baldrian P."/>
            <person name="Spatafora J.W."/>
            <person name="Henrissat B."/>
            <person name="Nagy L.G."/>
            <person name="Aury J.M."/>
            <person name="Wincker P."/>
            <person name="Grigoriev I.V."/>
            <person name="Bonfante P."/>
            <person name="Martin F.M."/>
        </authorList>
    </citation>
    <scope>NUCLEOTIDE SEQUENCE [LARGE SCALE GENOMIC DNA]</scope>
    <source>
        <strain evidence="9 10">ATCC MYA-4762</strain>
    </source>
</reference>
<dbReference type="InParanoid" id="A0A3N4LJK4"/>
<dbReference type="Pfam" id="PF25539">
    <property type="entry name" value="Bestrophin_2"/>
    <property type="match status" value="1"/>
</dbReference>
<feature type="transmembrane region" description="Helical" evidence="8">
    <location>
        <begin position="288"/>
        <end position="307"/>
    </location>
</feature>
<dbReference type="STRING" id="1051890.A0A3N4LJK4"/>
<dbReference type="PANTHER" id="PTHR33281">
    <property type="entry name" value="UPF0187 PROTEIN YNEE"/>
    <property type="match status" value="1"/>
</dbReference>
<keyword evidence="2" id="KW-0813">Transport</keyword>
<proteinExistence type="predicted"/>
<evidence type="ECO:0000313" key="9">
    <source>
        <dbReference type="EMBL" id="RPB21649.1"/>
    </source>
</evidence>
<evidence type="ECO:0000256" key="6">
    <source>
        <dbReference type="ARBA" id="ARBA00023065"/>
    </source>
</evidence>
<evidence type="ECO:0000256" key="4">
    <source>
        <dbReference type="ARBA" id="ARBA00022692"/>
    </source>
</evidence>
<evidence type="ECO:0000256" key="3">
    <source>
        <dbReference type="ARBA" id="ARBA00022475"/>
    </source>
</evidence>
<keyword evidence="6" id="KW-0406">Ion transport</keyword>
<dbReference type="GO" id="GO:0005254">
    <property type="term" value="F:chloride channel activity"/>
    <property type="evidence" value="ECO:0007669"/>
    <property type="project" value="InterPro"/>
</dbReference>
<comment type="subcellular location">
    <subcellularLocation>
        <location evidence="1">Cell membrane</location>
        <topology evidence="1">Multi-pass membrane protein</topology>
    </subcellularLocation>
</comment>